<comment type="caution">
    <text evidence="2">The sequence shown here is derived from an EMBL/GenBank/DDBJ whole genome shotgun (WGS) entry which is preliminary data.</text>
</comment>
<dbReference type="EMBL" id="JBGJLR010000027">
    <property type="protein sequence ID" value="MEZ2740966.1"/>
    <property type="molecule type" value="Genomic_DNA"/>
</dbReference>
<organism evidence="2 3">
    <name type="scientific">Comamonas jiangduensis</name>
    <dbReference type="NCBI Taxonomy" id="1194168"/>
    <lineage>
        <taxon>Bacteria</taxon>
        <taxon>Pseudomonadati</taxon>
        <taxon>Pseudomonadota</taxon>
        <taxon>Betaproteobacteria</taxon>
        <taxon>Burkholderiales</taxon>
        <taxon>Comamonadaceae</taxon>
        <taxon>Comamonas</taxon>
    </lineage>
</organism>
<keyword evidence="1" id="KW-0472">Membrane</keyword>
<feature type="transmembrane region" description="Helical" evidence="1">
    <location>
        <begin position="30"/>
        <end position="50"/>
    </location>
</feature>
<name>A0ABV4IIH1_9BURK</name>
<gene>
    <name evidence="2" type="ORF">ACBP88_16220</name>
</gene>
<evidence type="ECO:0000256" key="1">
    <source>
        <dbReference type="SAM" id="Phobius"/>
    </source>
</evidence>
<keyword evidence="1" id="KW-1133">Transmembrane helix</keyword>
<protein>
    <submittedName>
        <fullName evidence="2">Uncharacterized protein</fullName>
    </submittedName>
</protein>
<sequence length="109" mass="12014">MEKLIFMVFSVFVSHTRLLGDRSGSSAVLSWALPVFVVLGMLVQVVYFVGYGWKISWLGAVEILILGLLAGGFIGAELEKRLGYRTLSWIGFAVGPVCAYWLIKQISSL</sequence>
<reference evidence="2 3" key="1">
    <citation type="submission" date="2024-08" db="EMBL/GenBank/DDBJ databases">
        <authorList>
            <person name="Feng Z."/>
            <person name="Ronholm J."/>
        </authorList>
    </citation>
    <scope>NUCLEOTIDE SEQUENCE [LARGE SCALE GENOMIC DNA]</scope>
    <source>
        <strain evidence="2 3">4-AB0-8</strain>
    </source>
</reference>
<proteinExistence type="predicted"/>
<evidence type="ECO:0000313" key="3">
    <source>
        <dbReference type="Proteomes" id="UP001567350"/>
    </source>
</evidence>
<dbReference type="RefSeq" id="WP_370894169.1">
    <property type="nucleotide sequence ID" value="NZ_JBGJLR010000027.1"/>
</dbReference>
<keyword evidence="1" id="KW-0812">Transmembrane</keyword>
<keyword evidence="3" id="KW-1185">Reference proteome</keyword>
<feature type="transmembrane region" description="Helical" evidence="1">
    <location>
        <begin position="57"/>
        <end position="76"/>
    </location>
</feature>
<feature type="transmembrane region" description="Helical" evidence="1">
    <location>
        <begin position="82"/>
        <end position="103"/>
    </location>
</feature>
<accession>A0ABV4IIH1</accession>
<evidence type="ECO:0000313" key="2">
    <source>
        <dbReference type="EMBL" id="MEZ2740966.1"/>
    </source>
</evidence>
<dbReference type="Proteomes" id="UP001567350">
    <property type="component" value="Unassembled WGS sequence"/>
</dbReference>